<comment type="caution">
    <text evidence="2">The sequence shown here is derived from an EMBL/GenBank/DDBJ whole genome shotgun (WGS) entry which is preliminary data.</text>
</comment>
<feature type="region of interest" description="Disordered" evidence="1">
    <location>
        <begin position="1"/>
        <end position="25"/>
    </location>
</feature>
<evidence type="ECO:0000313" key="3">
    <source>
        <dbReference type="Proteomes" id="UP000238356"/>
    </source>
</evidence>
<dbReference type="Proteomes" id="UP000238356">
    <property type="component" value="Unassembled WGS sequence"/>
</dbReference>
<sequence length="618" mass="69054">MTLRGRGSTRAGRPATLPEGVYEPPRPEQTRALVVAFHGEDGRSRDFGFAELPLPQWHSVLAQALSERIGPQGARRTHASARSSWASLVRFVRFLAALPEPPATPAALTIEHLDRFRAHREQTVGDLCWMDFREICLLAKSPALESLLDAPVRDYMRRRTEWWQNKRVAPPGYSDGELNRIVRAARADVAQIRDRIRAGRGLVARYRLDPREISPEERPLAQQLSEIAATGVVPRLAGFPQQPARLNLAEKLFLSQRDLCPVMTLLVAVTGRNVETLKELPVQHRVLEERAVELRVVKRRRGPRHWHETVSWEIGEPGRELHTPGGLYLLVHELTGPGRALLTDPGRIWAIWRNAVNGNPLAVIAEHCDPYAVGLHAVNVLPNHWAARHELAADTTGDAPAAPLRLDFRRLKRSIEVRHTRQMGGHLPSSVRTNSIPVLFSSYLRGDPTVVEWAHDTVSAAVADAEESALAAHRRALTRAGGHLRIITTATPTIEPERADTDNASAATTSTAWSECLDHNHHPATGKPCRATFLDCFHCGNCMISAQHLPRLLALLDALSIRRQQMSEHDWWRRYGSAWAAIRHDILAKFTPAEIENASTIKPDDALLDLVEQPWQQP</sequence>
<keyword evidence="3" id="KW-1185">Reference proteome</keyword>
<evidence type="ECO:0000256" key="1">
    <source>
        <dbReference type="SAM" id="MobiDB-lite"/>
    </source>
</evidence>
<name>A0A2S6A249_9NOCA</name>
<protein>
    <submittedName>
        <fullName evidence="2">Uncharacterized protein</fullName>
    </submittedName>
</protein>
<organism evidence="2 3">
    <name type="scientific">Nocardia nova</name>
    <dbReference type="NCBI Taxonomy" id="37330"/>
    <lineage>
        <taxon>Bacteria</taxon>
        <taxon>Bacillati</taxon>
        <taxon>Actinomycetota</taxon>
        <taxon>Actinomycetes</taxon>
        <taxon>Mycobacteriales</taxon>
        <taxon>Nocardiaceae</taxon>
        <taxon>Nocardia</taxon>
    </lineage>
</organism>
<dbReference type="AlphaFoldDB" id="A0A2S6A249"/>
<evidence type="ECO:0000313" key="2">
    <source>
        <dbReference type="EMBL" id="PPJ25648.1"/>
    </source>
</evidence>
<accession>A0A2S6A249</accession>
<reference evidence="2 3" key="1">
    <citation type="submission" date="2018-02" db="EMBL/GenBank/DDBJ databases">
        <title>8 Nocardia nova and 1 Nocardia cyriacigeorgica strain used for evolution to TMP-SMX.</title>
        <authorList>
            <person name="Mehta H."/>
            <person name="Weng J."/>
            <person name="Shamoo Y."/>
        </authorList>
    </citation>
    <scope>NUCLEOTIDE SEQUENCE [LARGE SCALE GENOMIC DNA]</scope>
    <source>
        <strain evidence="2 3">BAA2227</strain>
    </source>
</reference>
<proteinExistence type="predicted"/>
<gene>
    <name evidence="2" type="ORF">C5F51_22750</name>
</gene>
<dbReference type="EMBL" id="PSZD01000015">
    <property type="protein sequence ID" value="PPJ25648.1"/>
    <property type="molecule type" value="Genomic_DNA"/>
</dbReference>